<dbReference type="Pfam" id="PF00250">
    <property type="entry name" value="Forkhead"/>
    <property type="match status" value="1"/>
</dbReference>
<accession>A0A3M0KC19</accession>
<evidence type="ECO:0000256" key="1">
    <source>
        <dbReference type="ARBA" id="ARBA00022473"/>
    </source>
</evidence>
<evidence type="ECO:0000256" key="4">
    <source>
        <dbReference type="ARBA" id="ARBA00023163"/>
    </source>
</evidence>
<sequence>MVSLLQDQSNIKFSPSDTLERDQQDLMKAQGDSISPIQQSDNPSYSCQPFEPDTRTERRSSESSHSPSPASPSQDQIHGRYPASQGIPCGKNKFKASFSAEKFRRYSYEENAAGNYDRFLKSSRNPFHPYKRQISEDVFQEAHQALPPEASPFKNHRSIDGFEGLPGPEEPEAFPTHVPNISAEQPWCSSLQYSTTGQEHGSQVMVISSEMTLLLGGYFGSLLLKEITSLLSPQYPSGGSYPVTYIASSHYPYQRIAPQSSQEPQQPLFPKPIYSYSILIFMALKNSKTGSLPVSEIYNFMTEHFPYFKISGTGRTGPVASSATSSTSSLAWKQRIPGDLTPSWSWDVRLGQQHAAPALRREKGDV</sequence>
<dbReference type="EMBL" id="QRBI01000111">
    <property type="protein sequence ID" value="RMC10738.1"/>
    <property type="molecule type" value="Genomic_DNA"/>
</dbReference>
<evidence type="ECO:0000256" key="7">
    <source>
        <dbReference type="SAM" id="MobiDB-lite"/>
    </source>
</evidence>
<evidence type="ECO:0000256" key="2">
    <source>
        <dbReference type="ARBA" id="ARBA00023015"/>
    </source>
</evidence>
<feature type="compositionally biased region" description="Low complexity" evidence="7">
    <location>
        <begin position="63"/>
        <end position="73"/>
    </location>
</feature>
<dbReference type="STRING" id="333673.A0A3M0KC19"/>
<dbReference type="GO" id="GO:0000976">
    <property type="term" value="F:transcription cis-regulatory region binding"/>
    <property type="evidence" value="ECO:0007669"/>
    <property type="project" value="TreeGrafter"/>
</dbReference>
<keyword evidence="4" id="KW-0804">Transcription</keyword>
<dbReference type="GO" id="GO:0000981">
    <property type="term" value="F:DNA-binding transcription factor activity, RNA polymerase II-specific"/>
    <property type="evidence" value="ECO:0007669"/>
    <property type="project" value="TreeGrafter"/>
</dbReference>
<evidence type="ECO:0000313" key="9">
    <source>
        <dbReference type="EMBL" id="RMC10738.1"/>
    </source>
</evidence>
<evidence type="ECO:0000256" key="6">
    <source>
        <dbReference type="PROSITE-ProRule" id="PRU00089"/>
    </source>
</evidence>
<feature type="DNA-binding region" description="Fork-head" evidence="6">
    <location>
        <begin position="271"/>
        <end position="341"/>
    </location>
</feature>
<protein>
    <recommendedName>
        <fullName evidence="8">Fork-head domain-containing protein</fullName>
    </recommendedName>
</protein>
<evidence type="ECO:0000256" key="3">
    <source>
        <dbReference type="ARBA" id="ARBA00023125"/>
    </source>
</evidence>
<proteinExistence type="predicted"/>
<dbReference type="InterPro" id="IPR036390">
    <property type="entry name" value="WH_DNA-bd_sf"/>
</dbReference>
<evidence type="ECO:0000313" key="10">
    <source>
        <dbReference type="Proteomes" id="UP000269221"/>
    </source>
</evidence>
<dbReference type="AlphaFoldDB" id="A0A3M0KC19"/>
<name>A0A3M0KC19_HIRRU</name>
<dbReference type="PANTHER" id="PTHR46721:SF1">
    <property type="entry name" value="FORKHEAD BOX PROTEIN N1"/>
    <property type="match status" value="1"/>
</dbReference>
<dbReference type="InterPro" id="IPR036388">
    <property type="entry name" value="WH-like_DNA-bd_sf"/>
</dbReference>
<dbReference type="GO" id="GO:0005634">
    <property type="term" value="C:nucleus"/>
    <property type="evidence" value="ECO:0007669"/>
    <property type="project" value="UniProtKB-SubCell"/>
</dbReference>
<feature type="domain" description="Fork-head" evidence="8">
    <location>
        <begin position="271"/>
        <end position="341"/>
    </location>
</feature>
<organism evidence="9 10">
    <name type="scientific">Hirundo rustica rustica</name>
    <dbReference type="NCBI Taxonomy" id="333673"/>
    <lineage>
        <taxon>Eukaryota</taxon>
        <taxon>Metazoa</taxon>
        <taxon>Chordata</taxon>
        <taxon>Craniata</taxon>
        <taxon>Vertebrata</taxon>
        <taxon>Euteleostomi</taxon>
        <taxon>Archelosauria</taxon>
        <taxon>Archosauria</taxon>
        <taxon>Dinosauria</taxon>
        <taxon>Saurischia</taxon>
        <taxon>Theropoda</taxon>
        <taxon>Coelurosauria</taxon>
        <taxon>Aves</taxon>
        <taxon>Neognathae</taxon>
        <taxon>Neoaves</taxon>
        <taxon>Telluraves</taxon>
        <taxon>Australaves</taxon>
        <taxon>Passeriformes</taxon>
        <taxon>Sylvioidea</taxon>
        <taxon>Hirundinidae</taxon>
        <taxon>Hirundo</taxon>
    </lineage>
</organism>
<dbReference type="InterPro" id="IPR001766">
    <property type="entry name" value="Fork_head_dom"/>
</dbReference>
<dbReference type="PANTHER" id="PTHR46721">
    <property type="entry name" value="FORKHEAD BOX PROTEIN N1"/>
    <property type="match status" value="1"/>
</dbReference>
<dbReference type="Gene3D" id="1.10.10.10">
    <property type="entry name" value="Winged helix-like DNA-binding domain superfamily/Winged helix DNA-binding domain"/>
    <property type="match status" value="1"/>
</dbReference>
<keyword evidence="5 6" id="KW-0539">Nucleus</keyword>
<keyword evidence="2" id="KW-0805">Transcription regulation</keyword>
<comment type="subcellular location">
    <subcellularLocation>
        <location evidence="6">Nucleus</location>
    </subcellularLocation>
</comment>
<evidence type="ECO:0000259" key="8">
    <source>
        <dbReference type="PROSITE" id="PS50039"/>
    </source>
</evidence>
<dbReference type="InterPro" id="IPR049624">
    <property type="entry name" value="FOXN1_4"/>
</dbReference>
<dbReference type="Proteomes" id="UP000269221">
    <property type="component" value="Unassembled WGS sequence"/>
</dbReference>
<keyword evidence="1" id="KW-0217">Developmental protein</keyword>
<dbReference type="SUPFAM" id="SSF46785">
    <property type="entry name" value="Winged helix' DNA-binding domain"/>
    <property type="match status" value="1"/>
</dbReference>
<dbReference type="OrthoDB" id="10070006at2759"/>
<feature type="compositionally biased region" description="Polar residues" evidence="7">
    <location>
        <begin position="1"/>
        <end position="17"/>
    </location>
</feature>
<evidence type="ECO:0000256" key="5">
    <source>
        <dbReference type="ARBA" id="ARBA00023242"/>
    </source>
</evidence>
<reference evidence="9 10" key="1">
    <citation type="submission" date="2018-07" db="EMBL/GenBank/DDBJ databases">
        <title>A high quality draft genome assembly of the barn swallow (H. rustica rustica).</title>
        <authorList>
            <person name="Formenti G."/>
            <person name="Chiara M."/>
            <person name="Poveda L."/>
            <person name="Francoijs K.-J."/>
            <person name="Bonisoli-Alquati A."/>
            <person name="Canova L."/>
            <person name="Gianfranceschi L."/>
            <person name="Horner D.S."/>
            <person name="Saino N."/>
        </authorList>
    </citation>
    <scope>NUCLEOTIDE SEQUENCE [LARGE SCALE GENOMIC DNA]</scope>
    <source>
        <strain evidence="9">Chelidonia</strain>
        <tissue evidence="9">Blood</tissue>
    </source>
</reference>
<dbReference type="PROSITE" id="PS50039">
    <property type="entry name" value="FORK_HEAD_3"/>
    <property type="match status" value="1"/>
</dbReference>
<comment type="caution">
    <text evidence="9">The sequence shown here is derived from an EMBL/GenBank/DDBJ whole genome shotgun (WGS) entry which is preliminary data.</text>
</comment>
<keyword evidence="10" id="KW-1185">Reference proteome</keyword>
<keyword evidence="3 6" id="KW-0238">DNA-binding</keyword>
<feature type="region of interest" description="Disordered" evidence="7">
    <location>
        <begin position="1"/>
        <end position="88"/>
    </location>
</feature>
<dbReference type="SMART" id="SM00339">
    <property type="entry name" value="FH"/>
    <property type="match status" value="1"/>
</dbReference>
<gene>
    <name evidence="9" type="ORF">DUI87_12449</name>
</gene>
<dbReference type="PRINTS" id="PR00053">
    <property type="entry name" value="FORKHEAD"/>
</dbReference>
<feature type="compositionally biased region" description="Polar residues" evidence="7">
    <location>
        <begin position="32"/>
        <end position="47"/>
    </location>
</feature>
<feature type="compositionally biased region" description="Basic and acidic residues" evidence="7">
    <location>
        <begin position="52"/>
        <end position="62"/>
    </location>
</feature>